<dbReference type="Pfam" id="PF01035">
    <property type="entry name" value="DNA_binding_1"/>
    <property type="match status" value="1"/>
</dbReference>
<dbReference type="GO" id="GO:0032259">
    <property type="term" value="P:methylation"/>
    <property type="evidence" value="ECO:0007669"/>
    <property type="project" value="UniProtKB-KW"/>
</dbReference>
<dbReference type="PROSITE" id="PS00374">
    <property type="entry name" value="MGMT"/>
    <property type="match status" value="1"/>
</dbReference>
<comment type="caution">
    <text evidence="10">The sequence shown here is derived from an EMBL/GenBank/DDBJ whole genome shotgun (WGS) entry which is preliminary data.</text>
</comment>
<evidence type="ECO:0000256" key="7">
    <source>
        <dbReference type="ARBA" id="ARBA00023204"/>
    </source>
</evidence>
<dbReference type="Pfam" id="PF12833">
    <property type="entry name" value="HTH_18"/>
    <property type="match status" value="1"/>
</dbReference>
<dbReference type="NCBIfam" id="TIGR00589">
    <property type="entry name" value="ogt"/>
    <property type="match status" value="1"/>
</dbReference>
<dbReference type="Proteomes" id="UP001595796">
    <property type="component" value="Unassembled WGS sequence"/>
</dbReference>
<evidence type="ECO:0000256" key="5">
    <source>
        <dbReference type="ARBA" id="ARBA00023015"/>
    </source>
</evidence>
<evidence type="ECO:0000256" key="2">
    <source>
        <dbReference type="ARBA" id="ARBA00022603"/>
    </source>
</evidence>
<dbReference type="InterPro" id="IPR018060">
    <property type="entry name" value="HTH_AraC"/>
</dbReference>
<keyword evidence="4" id="KW-0227">DNA damage</keyword>
<dbReference type="Gene3D" id="1.10.10.10">
    <property type="entry name" value="Winged helix-like DNA-binding domain superfamily/Winged helix DNA-binding domain"/>
    <property type="match status" value="1"/>
</dbReference>
<dbReference type="RefSeq" id="WP_114956428.1">
    <property type="nucleotide sequence ID" value="NZ_JBHSJF010000008.1"/>
</dbReference>
<gene>
    <name evidence="10" type="ORF">ACFPFW_16100</name>
</gene>
<keyword evidence="2 10" id="KW-0489">Methyltransferase</keyword>
<dbReference type="SUPFAM" id="SSF46767">
    <property type="entry name" value="Methylated DNA-protein cysteine methyltransferase, C-terminal domain"/>
    <property type="match status" value="1"/>
</dbReference>
<comment type="catalytic activity">
    <reaction evidence="1">
        <text>a 4-O-methyl-thymidine in DNA + L-cysteinyl-[protein] = a thymidine in DNA + S-methyl-L-cysteinyl-[protein]</text>
        <dbReference type="Rhea" id="RHEA:53428"/>
        <dbReference type="Rhea" id="RHEA-COMP:10131"/>
        <dbReference type="Rhea" id="RHEA-COMP:10132"/>
        <dbReference type="Rhea" id="RHEA-COMP:13555"/>
        <dbReference type="Rhea" id="RHEA-COMP:13556"/>
        <dbReference type="ChEBI" id="CHEBI:29950"/>
        <dbReference type="ChEBI" id="CHEBI:82612"/>
        <dbReference type="ChEBI" id="CHEBI:137386"/>
        <dbReference type="ChEBI" id="CHEBI:137387"/>
        <dbReference type="EC" id="2.1.1.63"/>
    </reaction>
</comment>
<evidence type="ECO:0000256" key="3">
    <source>
        <dbReference type="ARBA" id="ARBA00022679"/>
    </source>
</evidence>
<sequence>MLQETIALAAEQAAPVAAGTDYDYVRRAVEFMTANWRRHPEVEEVAAHVGLSPSHFHHLFRRWAGLSPNMFLQALTIDRARDLVRNSSNVLDASLELGLSGPGRLHDLFVQHEAMSPGEWKIGGAGLQIRWGFHESPFGRALVMTTPRGLCGVGFSDGDDRAAFADMAGRWPNAAFIEDVASTEPYARRAFEREKWSPDQPLRVVLIGTDFQIRVWESLLEIPIGRADTYANIARKLGQPTAARAVGAAVGRNPISFCVPCHRVLGKSGALTGYHWGLTRKQAMLGWESGAVSA</sequence>
<dbReference type="SMART" id="SM00342">
    <property type="entry name" value="HTH_ARAC"/>
    <property type="match status" value="1"/>
</dbReference>
<evidence type="ECO:0000256" key="6">
    <source>
        <dbReference type="ARBA" id="ARBA00023163"/>
    </source>
</evidence>
<keyword evidence="5" id="KW-0805">Transcription regulation</keyword>
<dbReference type="Gene3D" id="1.10.10.60">
    <property type="entry name" value="Homeodomain-like"/>
    <property type="match status" value="1"/>
</dbReference>
<dbReference type="InterPro" id="IPR009057">
    <property type="entry name" value="Homeodomain-like_sf"/>
</dbReference>
<reference evidence="11" key="1">
    <citation type="journal article" date="2019" name="Int. J. Syst. Evol. Microbiol.">
        <title>The Global Catalogue of Microorganisms (GCM) 10K type strain sequencing project: providing services to taxonomists for standard genome sequencing and annotation.</title>
        <authorList>
            <consortium name="The Broad Institute Genomics Platform"/>
            <consortium name="The Broad Institute Genome Sequencing Center for Infectious Disease"/>
            <person name="Wu L."/>
            <person name="Ma J."/>
        </authorList>
    </citation>
    <scope>NUCLEOTIDE SEQUENCE [LARGE SCALE GENOMIC DNA]</scope>
    <source>
        <strain evidence="11">CGMCC 1.16444</strain>
    </source>
</reference>
<dbReference type="GO" id="GO:0003908">
    <property type="term" value="F:methylated-DNA-[protein]-cysteine S-methyltransferase activity"/>
    <property type="evidence" value="ECO:0007669"/>
    <property type="project" value="UniProtKB-EC"/>
</dbReference>
<keyword evidence="3 10" id="KW-0808">Transferase</keyword>
<dbReference type="SUPFAM" id="SSF53155">
    <property type="entry name" value="Methylated DNA-protein cysteine methyltransferase domain"/>
    <property type="match status" value="1"/>
</dbReference>
<dbReference type="PROSITE" id="PS01124">
    <property type="entry name" value="HTH_ARAC_FAMILY_2"/>
    <property type="match status" value="1"/>
</dbReference>
<dbReference type="SUPFAM" id="SSF46689">
    <property type="entry name" value="Homeodomain-like"/>
    <property type="match status" value="1"/>
</dbReference>
<comment type="catalytic activity">
    <reaction evidence="8">
        <text>a 6-O-methyl-2'-deoxyguanosine in DNA + L-cysteinyl-[protein] = S-methyl-L-cysteinyl-[protein] + a 2'-deoxyguanosine in DNA</text>
        <dbReference type="Rhea" id="RHEA:24000"/>
        <dbReference type="Rhea" id="RHEA-COMP:10131"/>
        <dbReference type="Rhea" id="RHEA-COMP:10132"/>
        <dbReference type="Rhea" id="RHEA-COMP:11367"/>
        <dbReference type="Rhea" id="RHEA-COMP:11368"/>
        <dbReference type="ChEBI" id="CHEBI:29950"/>
        <dbReference type="ChEBI" id="CHEBI:82612"/>
        <dbReference type="ChEBI" id="CHEBI:85445"/>
        <dbReference type="ChEBI" id="CHEBI:85448"/>
        <dbReference type="EC" id="2.1.1.63"/>
    </reaction>
</comment>
<dbReference type="InterPro" id="IPR036217">
    <property type="entry name" value="MethylDNA_cys_MeTrfase_DNAb"/>
</dbReference>
<dbReference type="EMBL" id="JBHSJF010000008">
    <property type="protein sequence ID" value="MFC5069541.1"/>
    <property type="molecule type" value="Genomic_DNA"/>
</dbReference>
<evidence type="ECO:0000313" key="11">
    <source>
        <dbReference type="Proteomes" id="UP001595796"/>
    </source>
</evidence>
<dbReference type="InterPro" id="IPR036631">
    <property type="entry name" value="MGMT_N_sf"/>
</dbReference>
<keyword evidence="7" id="KW-0234">DNA repair</keyword>
<dbReference type="EC" id="2.1.1.63" evidence="10"/>
<dbReference type="CDD" id="cd06445">
    <property type="entry name" value="ATase"/>
    <property type="match status" value="1"/>
</dbReference>
<dbReference type="InterPro" id="IPR036388">
    <property type="entry name" value="WH-like_DNA-bd_sf"/>
</dbReference>
<evidence type="ECO:0000256" key="8">
    <source>
        <dbReference type="ARBA" id="ARBA00049348"/>
    </source>
</evidence>
<evidence type="ECO:0000256" key="4">
    <source>
        <dbReference type="ARBA" id="ARBA00022763"/>
    </source>
</evidence>
<evidence type="ECO:0000256" key="1">
    <source>
        <dbReference type="ARBA" id="ARBA00001286"/>
    </source>
</evidence>
<dbReference type="PANTHER" id="PTHR10815:SF13">
    <property type="entry name" value="METHYLATED-DNA--PROTEIN-CYSTEINE METHYLTRANSFERASE"/>
    <property type="match status" value="1"/>
</dbReference>
<proteinExistence type="predicted"/>
<protein>
    <submittedName>
        <fullName evidence="10">Methylated-DNA--[protein]-cysteine S-methyltransferase</fullName>
        <ecNumber evidence="10">2.1.1.63</ecNumber>
    </submittedName>
</protein>
<evidence type="ECO:0000313" key="10">
    <source>
        <dbReference type="EMBL" id="MFC5069541.1"/>
    </source>
</evidence>
<dbReference type="Gene3D" id="3.30.160.70">
    <property type="entry name" value="Methylated DNA-protein cysteine methyltransferase domain"/>
    <property type="match status" value="1"/>
</dbReference>
<feature type="domain" description="HTH araC/xylS-type" evidence="9">
    <location>
        <begin position="26"/>
        <end position="123"/>
    </location>
</feature>
<keyword evidence="6" id="KW-0804">Transcription</keyword>
<dbReference type="PANTHER" id="PTHR10815">
    <property type="entry name" value="METHYLATED-DNA--PROTEIN-CYSTEINE METHYLTRANSFERASE"/>
    <property type="match status" value="1"/>
</dbReference>
<evidence type="ECO:0000259" key="9">
    <source>
        <dbReference type="PROSITE" id="PS01124"/>
    </source>
</evidence>
<dbReference type="InterPro" id="IPR014048">
    <property type="entry name" value="MethylDNA_cys_MeTrfase_DNA-bd"/>
</dbReference>
<organism evidence="10 11">
    <name type="scientific">Flaviflagellibacter deserti</name>
    <dbReference type="NCBI Taxonomy" id="2267266"/>
    <lineage>
        <taxon>Bacteria</taxon>
        <taxon>Pseudomonadati</taxon>
        <taxon>Pseudomonadota</taxon>
        <taxon>Alphaproteobacteria</taxon>
        <taxon>Hyphomicrobiales</taxon>
        <taxon>Flaviflagellibacter</taxon>
    </lineage>
</organism>
<dbReference type="InterPro" id="IPR001497">
    <property type="entry name" value="MethylDNA_cys_MeTrfase_AS"/>
</dbReference>
<accession>A0ABV9Z468</accession>
<keyword evidence="11" id="KW-1185">Reference proteome</keyword>
<name>A0ABV9Z468_9HYPH</name>